<dbReference type="STRING" id="33097.A0A150G0Q0"/>
<dbReference type="PANTHER" id="PTHR28062">
    <property type="entry name" value="K+-H+ EXCHANGE-LIKE PROTEIN"/>
    <property type="match status" value="1"/>
</dbReference>
<organism evidence="2 3">
    <name type="scientific">Gonium pectorale</name>
    <name type="common">Green alga</name>
    <dbReference type="NCBI Taxonomy" id="33097"/>
    <lineage>
        <taxon>Eukaryota</taxon>
        <taxon>Viridiplantae</taxon>
        <taxon>Chlorophyta</taxon>
        <taxon>core chlorophytes</taxon>
        <taxon>Chlorophyceae</taxon>
        <taxon>CS clade</taxon>
        <taxon>Chlamydomonadales</taxon>
        <taxon>Volvocaceae</taxon>
        <taxon>Gonium</taxon>
    </lineage>
</organism>
<accession>A0A150G0Q0</accession>
<comment type="caution">
    <text evidence="2">The sequence shown here is derived from an EMBL/GenBank/DDBJ whole genome shotgun (WGS) entry which is preliminary data.</text>
</comment>
<keyword evidence="3" id="KW-1185">Reference proteome</keyword>
<sequence length="303" mass="33179">MSATKVKVVVVPVYQKHWLYQAWIESPAAEASDRALHWTQGGSIQEKASLLGKEIGSKISHAAQQQWQSVQAAEEGTFKDRLYQLATWVLSKEDPAETFLKSVPRDAAWLEVIHPITPFPNVTLYYTAYKMYSHYQALQGCRTLRAAFERYDRAELERERQRRAAGAGRSGLARLLGLPGCGCRARADGGRDCAAASQSSPSSSAAVVASPSAPLPQFRSCRSLDAVVRPLDRWQSPLTDELAVKVRDLFTPAPPSRGSSTAGRGKKDGAGANSLRGGPESLPELVARLRRQVVERGGTQKRH</sequence>
<evidence type="ECO:0000313" key="2">
    <source>
        <dbReference type="EMBL" id="KXZ43407.1"/>
    </source>
</evidence>
<dbReference type="GO" id="GO:0006813">
    <property type="term" value="P:potassium ion transport"/>
    <property type="evidence" value="ECO:0007669"/>
    <property type="project" value="TreeGrafter"/>
</dbReference>
<name>A0A150G0Q0_GONPE</name>
<dbReference type="InterPro" id="IPR018786">
    <property type="entry name" value="Mit_KHE1"/>
</dbReference>
<dbReference type="PANTHER" id="PTHR28062:SF1">
    <property type="entry name" value="TRANSMEMBRANE PROTEIN"/>
    <property type="match status" value="1"/>
</dbReference>
<gene>
    <name evidence="2" type="ORF">GPECTOR_91g561</name>
</gene>
<reference evidence="3" key="1">
    <citation type="journal article" date="2016" name="Nat. Commun.">
        <title>The Gonium pectorale genome demonstrates co-option of cell cycle regulation during the evolution of multicellularity.</title>
        <authorList>
            <person name="Hanschen E.R."/>
            <person name="Marriage T.N."/>
            <person name="Ferris P.J."/>
            <person name="Hamaji T."/>
            <person name="Toyoda A."/>
            <person name="Fujiyama A."/>
            <person name="Neme R."/>
            <person name="Noguchi H."/>
            <person name="Minakuchi Y."/>
            <person name="Suzuki M."/>
            <person name="Kawai-Toyooka H."/>
            <person name="Smith D.R."/>
            <person name="Sparks H."/>
            <person name="Anderson J."/>
            <person name="Bakaric R."/>
            <person name="Luria V."/>
            <person name="Karger A."/>
            <person name="Kirschner M.W."/>
            <person name="Durand P.M."/>
            <person name="Michod R.E."/>
            <person name="Nozaki H."/>
            <person name="Olson B.J."/>
        </authorList>
    </citation>
    <scope>NUCLEOTIDE SEQUENCE [LARGE SCALE GENOMIC DNA]</scope>
    <source>
        <strain evidence="3">NIES-2863</strain>
    </source>
</reference>
<dbReference type="GO" id="GO:0005743">
    <property type="term" value="C:mitochondrial inner membrane"/>
    <property type="evidence" value="ECO:0007669"/>
    <property type="project" value="TreeGrafter"/>
</dbReference>
<protein>
    <submittedName>
        <fullName evidence="2">Uncharacterized protein</fullName>
    </submittedName>
</protein>
<dbReference type="AlphaFoldDB" id="A0A150G0Q0"/>
<dbReference type="GO" id="GO:1902600">
    <property type="term" value="P:proton transmembrane transport"/>
    <property type="evidence" value="ECO:0007669"/>
    <property type="project" value="TreeGrafter"/>
</dbReference>
<dbReference type="EMBL" id="LSYV01000092">
    <property type="protein sequence ID" value="KXZ43407.1"/>
    <property type="molecule type" value="Genomic_DNA"/>
</dbReference>
<proteinExistence type="predicted"/>
<feature type="region of interest" description="Disordered" evidence="1">
    <location>
        <begin position="249"/>
        <end position="303"/>
    </location>
</feature>
<evidence type="ECO:0000313" key="3">
    <source>
        <dbReference type="Proteomes" id="UP000075714"/>
    </source>
</evidence>
<dbReference type="OrthoDB" id="5562676at2759"/>
<dbReference type="Proteomes" id="UP000075714">
    <property type="component" value="Unassembled WGS sequence"/>
</dbReference>
<evidence type="ECO:0000256" key="1">
    <source>
        <dbReference type="SAM" id="MobiDB-lite"/>
    </source>
</evidence>
<dbReference type="Pfam" id="PF10173">
    <property type="entry name" value="Mit_KHE1"/>
    <property type="match status" value="2"/>
</dbReference>